<dbReference type="InterPro" id="IPR036291">
    <property type="entry name" value="NAD(P)-bd_dom_sf"/>
</dbReference>
<dbReference type="SUPFAM" id="SSF51735">
    <property type="entry name" value="NAD(P)-binding Rossmann-fold domains"/>
    <property type="match status" value="1"/>
</dbReference>
<dbReference type="Proteomes" id="UP001238805">
    <property type="component" value="Chromosome"/>
</dbReference>
<sequence length="238" mass="25242">MQTLGFIGSGNMGSAIARLAVGAGMEVIVSNSRGPESLADLVAELGPSASAGTAEEAIRDSDAVVLSVPLLAVRDIPVDQLGEKLILDTSNYYPYRDGRVPVLDDNSLTTGELVRNWLGGARVVKAFSNILAHHIPQLARPAGAPDRTALPVASDDPAARREAAAILDRLGFDVVDAGDLAEAWRFEPESAGYTRIYLADEKTPDEQLMSSTAGPTSVDQVKARLDSAVRVETSERKF</sequence>
<evidence type="ECO:0000259" key="2">
    <source>
        <dbReference type="Pfam" id="PF03807"/>
    </source>
</evidence>
<organism evidence="3 4">
    <name type="scientific">Corynebacterium suedekumii</name>
    <dbReference type="NCBI Taxonomy" id="3049801"/>
    <lineage>
        <taxon>Bacteria</taxon>
        <taxon>Bacillati</taxon>
        <taxon>Actinomycetota</taxon>
        <taxon>Actinomycetes</taxon>
        <taxon>Mycobacteriales</taxon>
        <taxon>Corynebacteriaceae</taxon>
        <taxon>Corynebacterium</taxon>
    </lineage>
</organism>
<proteinExistence type="predicted"/>
<feature type="domain" description="Pyrroline-5-carboxylate reductase catalytic N-terminal" evidence="2">
    <location>
        <begin position="4"/>
        <end position="92"/>
    </location>
</feature>
<dbReference type="PANTHER" id="PTHR14239">
    <property type="entry name" value="DUDULIN-RELATED"/>
    <property type="match status" value="1"/>
</dbReference>
<dbReference type="RefSeq" id="WP_284875121.1">
    <property type="nucleotide sequence ID" value="NZ_CP126970.1"/>
</dbReference>
<evidence type="ECO:0000256" key="1">
    <source>
        <dbReference type="ARBA" id="ARBA00023002"/>
    </source>
</evidence>
<reference evidence="3 4" key="1">
    <citation type="submission" date="2023-05" db="EMBL/GenBank/DDBJ databases">
        <title>Corynebacterium suedekumii sp. nov. and Corynebacterium breve sp. nov. isolated from raw cow's milk.</title>
        <authorList>
            <person name="Baer M.K."/>
            <person name="Mehl L."/>
            <person name="Hellmuth R."/>
            <person name="Marke G."/>
            <person name="Lipski A."/>
        </authorList>
    </citation>
    <scope>NUCLEOTIDE SEQUENCE [LARGE SCALE GENOMIC DNA]</scope>
    <source>
        <strain evidence="3 4">LM112</strain>
    </source>
</reference>
<accession>A0ABY8VQR1</accession>
<gene>
    <name evidence="3" type="ORF">QP029_01375</name>
</gene>
<evidence type="ECO:0000313" key="3">
    <source>
        <dbReference type="EMBL" id="WIM70533.1"/>
    </source>
</evidence>
<name>A0ABY8VQR1_9CORY</name>
<keyword evidence="1" id="KW-0560">Oxidoreductase</keyword>
<dbReference type="PANTHER" id="PTHR14239:SF10">
    <property type="entry name" value="REDUCTASE"/>
    <property type="match status" value="1"/>
</dbReference>
<evidence type="ECO:0000313" key="4">
    <source>
        <dbReference type="Proteomes" id="UP001238805"/>
    </source>
</evidence>
<dbReference type="EMBL" id="CP126970">
    <property type="protein sequence ID" value="WIM70533.1"/>
    <property type="molecule type" value="Genomic_DNA"/>
</dbReference>
<dbReference type="InterPro" id="IPR051267">
    <property type="entry name" value="STEAP_metalloreductase"/>
</dbReference>
<dbReference type="InterPro" id="IPR028939">
    <property type="entry name" value="P5C_Rdtase_cat_N"/>
</dbReference>
<dbReference type="Pfam" id="PF03807">
    <property type="entry name" value="F420_oxidored"/>
    <property type="match status" value="1"/>
</dbReference>
<dbReference type="Gene3D" id="3.40.50.720">
    <property type="entry name" value="NAD(P)-binding Rossmann-like Domain"/>
    <property type="match status" value="1"/>
</dbReference>
<protein>
    <submittedName>
        <fullName evidence="3">NADPH-dependent F420 reductase</fullName>
    </submittedName>
</protein>
<keyword evidence="4" id="KW-1185">Reference proteome</keyword>